<keyword evidence="1" id="KW-0812">Transmembrane</keyword>
<reference evidence="2 3" key="1">
    <citation type="submission" date="2012-06" db="EMBL/GenBank/DDBJ databases">
        <title>Draft Genome Sequence of Lactobacillus pasteurii CRBIP 24.76T.</title>
        <authorList>
            <person name="Cousin S."/>
            <person name="Bouchier C."/>
            <person name="Loux V."/>
            <person name="Ma L."/>
            <person name="Creno S."/>
            <person name="Bizet C."/>
            <person name="Clermont D."/>
        </authorList>
    </citation>
    <scope>NUCLEOTIDE SEQUENCE [LARGE SCALE GENOMIC DNA]</scope>
    <source>
        <strain evidence="3">CRBIP 24.76T</strain>
    </source>
</reference>
<proteinExistence type="predicted"/>
<feature type="transmembrane region" description="Helical" evidence="1">
    <location>
        <begin position="79"/>
        <end position="97"/>
    </location>
</feature>
<dbReference type="Proteomes" id="UP000009311">
    <property type="component" value="Unassembled WGS sequence"/>
</dbReference>
<keyword evidence="3" id="KW-1185">Reference proteome</keyword>
<comment type="caution">
    <text evidence="2">The sequence shown here is derived from an EMBL/GenBank/DDBJ whole genome shotgun (WGS) entry which is preliminary data.</text>
</comment>
<evidence type="ECO:0000313" key="2">
    <source>
        <dbReference type="EMBL" id="CCI84327.1"/>
    </source>
</evidence>
<dbReference type="EMBL" id="CAKD01000001">
    <property type="protein sequence ID" value="CCI84327.1"/>
    <property type="molecule type" value="Genomic_DNA"/>
</dbReference>
<protein>
    <submittedName>
        <fullName evidence="2">Uncharacterized protein</fullName>
    </submittedName>
</protein>
<evidence type="ECO:0000256" key="1">
    <source>
        <dbReference type="SAM" id="Phobius"/>
    </source>
</evidence>
<sequence length="105" mass="11788">MMKKIMNYGHSWMAAILLAASLLGIPLIQLQNQPVEAATTERVGRRNELQQNKEIGQIVKQVNKHNNLIVSGDKNYRNLWLTIGLTLGIGSLGGLIYDTVRKRTF</sequence>
<dbReference type="AlphaFoldDB" id="I7IY76"/>
<keyword evidence="1" id="KW-0472">Membrane</keyword>
<name>I7IY76_9LACO</name>
<evidence type="ECO:0000313" key="3">
    <source>
        <dbReference type="Proteomes" id="UP000009311"/>
    </source>
</evidence>
<accession>I7IY76</accession>
<gene>
    <name evidence="2" type="ORF">BN53_08940</name>
</gene>
<dbReference type="RefSeq" id="WP_009558875.1">
    <property type="nucleotide sequence ID" value="NZ_AYZN01000004.1"/>
</dbReference>
<keyword evidence="1" id="KW-1133">Transmembrane helix</keyword>
<organism evidence="2 3">
    <name type="scientific">Lactobacillus pasteurii DSM 23907 = CRBIP 24.76</name>
    <dbReference type="NCBI Taxonomy" id="1423790"/>
    <lineage>
        <taxon>Bacteria</taxon>
        <taxon>Bacillati</taxon>
        <taxon>Bacillota</taxon>
        <taxon>Bacilli</taxon>
        <taxon>Lactobacillales</taxon>
        <taxon>Lactobacillaceae</taxon>
        <taxon>Lactobacillus</taxon>
    </lineage>
</organism>
<dbReference type="STRING" id="1423790.BN53_08940"/>
<dbReference type="PATRIC" id="fig|1423790.3.peg.1375"/>